<organism evidence="4 5">
    <name type="scientific">Plesiocystis pacifica SIR-1</name>
    <dbReference type="NCBI Taxonomy" id="391625"/>
    <lineage>
        <taxon>Bacteria</taxon>
        <taxon>Pseudomonadati</taxon>
        <taxon>Myxococcota</taxon>
        <taxon>Polyangia</taxon>
        <taxon>Nannocystales</taxon>
        <taxon>Nannocystaceae</taxon>
        <taxon>Plesiocystis</taxon>
    </lineage>
</organism>
<dbReference type="Proteomes" id="UP000005801">
    <property type="component" value="Unassembled WGS sequence"/>
</dbReference>
<dbReference type="PANTHER" id="PTHR43143:SF1">
    <property type="entry name" value="SERINE_THREONINE-PROTEIN PHOSPHATASE CPPED1"/>
    <property type="match status" value="1"/>
</dbReference>
<evidence type="ECO:0000313" key="4">
    <source>
        <dbReference type="EMBL" id="EDM81736.1"/>
    </source>
</evidence>
<dbReference type="Pfam" id="PF00149">
    <property type="entry name" value="Metallophos"/>
    <property type="match status" value="1"/>
</dbReference>
<feature type="signal peptide" evidence="2">
    <location>
        <begin position="1"/>
        <end position="25"/>
    </location>
</feature>
<protein>
    <recommendedName>
        <fullName evidence="3">Calcineurin-like phosphoesterase domain-containing protein</fullName>
    </recommendedName>
</protein>
<evidence type="ECO:0000256" key="2">
    <source>
        <dbReference type="SAM" id="SignalP"/>
    </source>
</evidence>
<gene>
    <name evidence="4" type="ORF">PPSIR1_04698</name>
</gene>
<evidence type="ECO:0000259" key="3">
    <source>
        <dbReference type="Pfam" id="PF00149"/>
    </source>
</evidence>
<dbReference type="InterPro" id="IPR051918">
    <property type="entry name" value="STPP_CPPED1"/>
</dbReference>
<feature type="domain" description="Calcineurin-like phosphoesterase" evidence="3">
    <location>
        <begin position="86"/>
        <end position="299"/>
    </location>
</feature>
<reference evidence="4 5" key="1">
    <citation type="submission" date="2007-06" db="EMBL/GenBank/DDBJ databases">
        <authorList>
            <person name="Shimkets L."/>
            <person name="Ferriera S."/>
            <person name="Johnson J."/>
            <person name="Kravitz S."/>
            <person name="Beeson K."/>
            <person name="Sutton G."/>
            <person name="Rogers Y.-H."/>
            <person name="Friedman R."/>
            <person name="Frazier M."/>
            <person name="Venter J.C."/>
        </authorList>
    </citation>
    <scope>NUCLEOTIDE SEQUENCE [LARGE SCALE GENOMIC DNA]</scope>
    <source>
        <strain evidence="4 5">SIR-1</strain>
    </source>
</reference>
<dbReference type="EMBL" id="ABCS01000001">
    <property type="protein sequence ID" value="EDM81736.1"/>
    <property type="molecule type" value="Genomic_DNA"/>
</dbReference>
<feature type="compositionally biased region" description="Acidic residues" evidence="1">
    <location>
        <begin position="39"/>
        <end position="60"/>
    </location>
</feature>
<keyword evidence="2" id="KW-0732">Signal</keyword>
<dbReference type="InterPro" id="IPR004843">
    <property type="entry name" value="Calcineurin-like_PHP"/>
</dbReference>
<dbReference type="PANTHER" id="PTHR43143">
    <property type="entry name" value="METALLOPHOSPHOESTERASE, CALCINEURIN SUPERFAMILY"/>
    <property type="match status" value="1"/>
</dbReference>
<feature type="region of interest" description="Disordered" evidence="1">
    <location>
        <begin position="35"/>
        <end position="85"/>
    </location>
</feature>
<dbReference type="Gene3D" id="3.60.21.10">
    <property type="match status" value="1"/>
</dbReference>
<proteinExistence type="predicted"/>
<comment type="caution">
    <text evidence="4">The sequence shown here is derived from an EMBL/GenBank/DDBJ whole genome shotgun (WGS) entry which is preliminary data.</text>
</comment>
<sequence>MSSDAVHRACFRLTALPLVALGALAACTSNLAEAVDGGGADEQDQGDEAADTESDTESESDTGTTEDTSSETAEDTSSETGEPDSIRVVFFADTHVVGPTYQGDDPTLLGAETQLDVVRWELEQFDPAPDLAILLGDIVHGAYPSQDAAYYQNNPNAFAIADELLEGFPCPVYPVFGDNDYDVPDVPQAFSHTLFAQFFAKDPYYAFEAGGWRFVVTNGSSGTTFQPQAVDFDPSIGSYGEAQLNWVADQLDDGIPTVLTSHFPMNRTALDETETPGATDMATLLTTNTGSLELIFAGHGELWSTIPDEYGAPMYQVGATRYDTDNFLLVEFFPDGSYELLDIDKVQWNTPNADHWDYSNGTPVPAE</sequence>
<dbReference type="eggNOG" id="COG1409">
    <property type="taxonomic scope" value="Bacteria"/>
</dbReference>
<keyword evidence="5" id="KW-1185">Reference proteome</keyword>
<accession>A6FWR2</accession>
<feature type="chain" id="PRO_5002697168" description="Calcineurin-like phosphoesterase domain-containing protein" evidence="2">
    <location>
        <begin position="26"/>
        <end position="367"/>
    </location>
</feature>
<evidence type="ECO:0000313" key="5">
    <source>
        <dbReference type="Proteomes" id="UP000005801"/>
    </source>
</evidence>
<dbReference type="GO" id="GO:0016787">
    <property type="term" value="F:hydrolase activity"/>
    <property type="evidence" value="ECO:0007669"/>
    <property type="project" value="InterPro"/>
</dbReference>
<dbReference type="AlphaFoldDB" id="A6FWR2"/>
<dbReference type="InterPro" id="IPR029052">
    <property type="entry name" value="Metallo-depent_PP-like"/>
</dbReference>
<feature type="compositionally biased region" description="Acidic residues" evidence="1">
    <location>
        <begin position="68"/>
        <end position="77"/>
    </location>
</feature>
<name>A6FWR2_9BACT</name>
<dbReference type="SUPFAM" id="SSF56300">
    <property type="entry name" value="Metallo-dependent phosphatases"/>
    <property type="match status" value="1"/>
</dbReference>
<dbReference type="OrthoDB" id="5505563at2"/>
<evidence type="ECO:0000256" key="1">
    <source>
        <dbReference type="SAM" id="MobiDB-lite"/>
    </source>
</evidence>
<dbReference type="STRING" id="391625.PPSIR1_04698"/>
<dbReference type="RefSeq" id="WP_006968911.1">
    <property type="nucleotide sequence ID" value="NZ_ABCS01000001.1"/>
</dbReference>